<evidence type="ECO:0008006" key="3">
    <source>
        <dbReference type="Google" id="ProtNLM"/>
    </source>
</evidence>
<dbReference type="RefSeq" id="WP_322938260.1">
    <property type="nucleotide sequence ID" value="NZ_CP141059.1"/>
</dbReference>
<sequence length="97" mass="10813">MTRHEDGRAHPERLSPRRRIETFMSRAAYEIRAVGEVPRELLDDFEGMTVSANPAGTTIHVVLGDEAELHGLLEALSREGFVVVDVHREPDVAPDPD</sequence>
<protein>
    <recommendedName>
        <fullName evidence="3">DUF4911 domain-containing protein</fullName>
    </recommendedName>
</protein>
<dbReference type="EMBL" id="CP141059">
    <property type="protein sequence ID" value="WQQ28034.1"/>
    <property type="molecule type" value="Genomic_DNA"/>
</dbReference>
<proteinExistence type="predicted"/>
<evidence type="ECO:0000313" key="2">
    <source>
        <dbReference type="Proteomes" id="UP001327225"/>
    </source>
</evidence>
<name>A0ABZ0ZW23_9ACTN</name>
<reference evidence="2" key="1">
    <citation type="submission" date="2023-12" db="EMBL/GenBank/DDBJ databases">
        <title>Novel species in genus Nocardioides.</title>
        <authorList>
            <person name="Zhou H."/>
        </authorList>
    </citation>
    <scope>NUCLEOTIDE SEQUENCE [LARGE SCALE GENOMIC DNA]</scope>
    <source>
        <strain evidence="2">HM61</strain>
    </source>
</reference>
<gene>
    <name evidence="1" type="ORF">SHK19_07320</name>
</gene>
<dbReference type="Proteomes" id="UP001327225">
    <property type="component" value="Chromosome"/>
</dbReference>
<organism evidence="1 2">
    <name type="scientific">Nocardioides bizhenqiangii</name>
    <dbReference type="NCBI Taxonomy" id="3095076"/>
    <lineage>
        <taxon>Bacteria</taxon>
        <taxon>Bacillati</taxon>
        <taxon>Actinomycetota</taxon>
        <taxon>Actinomycetes</taxon>
        <taxon>Propionibacteriales</taxon>
        <taxon>Nocardioidaceae</taxon>
        <taxon>Nocardioides</taxon>
    </lineage>
</organism>
<accession>A0ABZ0ZW23</accession>
<keyword evidence="2" id="KW-1185">Reference proteome</keyword>
<evidence type="ECO:0000313" key="1">
    <source>
        <dbReference type="EMBL" id="WQQ28034.1"/>
    </source>
</evidence>